<reference evidence="10 11" key="1">
    <citation type="submission" date="2020-08" db="EMBL/GenBank/DDBJ databases">
        <authorList>
            <person name="Hejnol A."/>
        </authorList>
    </citation>
    <scope>NUCLEOTIDE SEQUENCE [LARGE SCALE GENOMIC DNA]</scope>
</reference>
<dbReference type="Pfam" id="PF02636">
    <property type="entry name" value="Methyltransf_28"/>
    <property type="match status" value="1"/>
</dbReference>
<feature type="domain" description="NIPSNAP" evidence="9">
    <location>
        <begin position="79"/>
        <end position="178"/>
    </location>
</feature>
<evidence type="ECO:0000256" key="4">
    <source>
        <dbReference type="ARBA" id="ARBA00022603"/>
    </source>
</evidence>
<dbReference type="GO" id="GO:0005739">
    <property type="term" value="C:mitochondrion"/>
    <property type="evidence" value="ECO:0007669"/>
    <property type="project" value="UniProtKB-SubCell"/>
</dbReference>
<evidence type="ECO:0000256" key="1">
    <source>
        <dbReference type="ARBA" id="ARBA00004173"/>
    </source>
</evidence>
<dbReference type="InterPro" id="IPR038375">
    <property type="entry name" value="NDUFAF7_sf"/>
</dbReference>
<dbReference type="PANTHER" id="PTHR12049">
    <property type="entry name" value="PROTEIN ARGININE METHYLTRANSFERASE NDUFAF7, MITOCHONDRIAL"/>
    <property type="match status" value="1"/>
</dbReference>
<protein>
    <recommendedName>
        <fullName evidence="3">type II protein arginine methyltransferase</fullName>
        <ecNumber evidence="3">2.1.1.320</ecNumber>
    </recommendedName>
    <alternativeName>
        <fullName evidence="7">Protein midA homolog</fullName>
    </alternativeName>
</protein>
<accession>A0A7I8V9P7</accession>
<comment type="subcellular location">
    <subcellularLocation>
        <location evidence="1">Mitochondrion</location>
    </subcellularLocation>
</comment>
<keyword evidence="5" id="KW-0808">Transferase</keyword>
<name>A0A7I8V9P7_9ANNE</name>
<dbReference type="InterPro" id="IPR029063">
    <property type="entry name" value="SAM-dependent_MTases_sf"/>
</dbReference>
<sequence>MSALQTISNHSLRNCIRLFGVSSSNLYKSLGQRSFSQKQEGIPAASDNLGWFKKLLPIRSIDPGKESHSVLLAEKEIVYELQFHQVKPEFMVEYLKEFENFVSITTEKKTGAELVGSWTVEIGDQDEAVHLWKYPGGYEVLNEATEVYRTDPQLEKFRLNRNKMLRSRKNQILLAFSFWGEPKQRPAEKNIYELRSYVLKPGTMIEWGNNWARGLRARKMYNEAVAGLFTHIGDLYTIHHMWAYDNLHERKRVREAAWRRPGWDDCVAYTGPITVADYMKEVLTNPNYGYYMHRDVFGKGGDFITSPEISQMFGELIAVWCVHEWMNAGKPKKLQVVELGPGRATLADDMLRTFRKFSELNDIVSLNLIEVSPKMKQLQHAKLCQTGILDDKIPNLNTSMTRYNIPVTWHNDIQLLPEEFTFFIAHEFFDALPIHVFLKNEELWREVLVDVDESGENLRFVQSRQSTISSKLYKLNEYSNGRNIFEFSPETGLNVEAISKRLKRYGGFGMIIDYGHFGTKEDTFRAFKKHKLHHPLKDPGEVDLTADVDFHYMKKVAEKDVKVFGPVNQGDFLHQMGISIRLQMLLENANEKDKENLMSGYKMLTEKDQMGERFQFLSLLSPKHCNENYEPAGFSTKKS</sequence>
<evidence type="ECO:0000256" key="8">
    <source>
        <dbReference type="ARBA" id="ARBA00048612"/>
    </source>
</evidence>
<evidence type="ECO:0000256" key="2">
    <source>
        <dbReference type="ARBA" id="ARBA00005891"/>
    </source>
</evidence>
<keyword evidence="11" id="KW-1185">Reference proteome</keyword>
<dbReference type="InterPro" id="IPR003788">
    <property type="entry name" value="NDUFAF7"/>
</dbReference>
<proteinExistence type="inferred from homology"/>
<dbReference type="GO" id="GO:0032981">
    <property type="term" value="P:mitochondrial respiratory chain complex I assembly"/>
    <property type="evidence" value="ECO:0007669"/>
    <property type="project" value="TreeGrafter"/>
</dbReference>
<evidence type="ECO:0000259" key="9">
    <source>
        <dbReference type="Pfam" id="PF07978"/>
    </source>
</evidence>
<dbReference type="Pfam" id="PF07978">
    <property type="entry name" value="NIPSNAP"/>
    <property type="match status" value="2"/>
</dbReference>
<evidence type="ECO:0000313" key="10">
    <source>
        <dbReference type="EMBL" id="CAD5112386.1"/>
    </source>
</evidence>
<keyword evidence="6" id="KW-0496">Mitochondrion</keyword>
<dbReference type="GO" id="GO:0035243">
    <property type="term" value="F:protein-arginine omega-N symmetric methyltransferase activity"/>
    <property type="evidence" value="ECO:0007669"/>
    <property type="project" value="UniProtKB-EC"/>
</dbReference>
<comment type="caution">
    <text evidence="10">The sequence shown here is derived from an EMBL/GenBank/DDBJ whole genome shotgun (WGS) entry which is preliminary data.</text>
</comment>
<dbReference type="OrthoDB" id="438553at2759"/>
<comment type="similarity">
    <text evidence="2">Belongs to the NDUFAF7 family.</text>
</comment>
<evidence type="ECO:0000313" key="11">
    <source>
        <dbReference type="Proteomes" id="UP000549394"/>
    </source>
</evidence>
<evidence type="ECO:0000256" key="6">
    <source>
        <dbReference type="ARBA" id="ARBA00023128"/>
    </source>
</evidence>
<dbReference type="SUPFAM" id="SSF53335">
    <property type="entry name" value="S-adenosyl-L-methionine-dependent methyltransferases"/>
    <property type="match status" value="1"/>
</dbReference>
<evidence type="ECO:0000256" key="3">
    <source>
        <dbReference type="ARBA" id="ARBA00011935"/>
    </source>
</evidence>
<evidence type="ECO:0000256" key="5">
    <source>
        <dbReference type="ARBA" id="ARBA00022679"/>
    </source>
</evidence>
<gene>
    <name evidence="10" type="ORF">DGYR_LOCUS1541</name>
</gene>
<dbReference type="PANTHER" id="PTHR12049:SF7">
    <property type="entry name" value="PROTEIN ARGININE METHYLTRANSFERASE NDUFAF7, MITOCHONDRIAL"/>
    <property type="match status" value="1"/>
</dbReference>
<keyword evidence="4" id="KW-0489">Methyltransferase</keyword>
<dbReference type="Gene3D" id="3.40.50.12710">
    <property type="match status" value="1"/>
</dbReference>
<comment type="catalytic activity">
    <reaction evidence="8">
        <text>L-arginyl-[protein] + 2 S-adenosyl-L-methionine = N(omega),N(omega)'-dimethyl-L-arginyl-[protein] + 2 S-adenosyl-L-homocysteine + 2 H(+)</text>
        <dbReference type="Rhea" id="RHEA:48108"/>
        <dbReference type="Rhea" id="RHEA-COMP:10532"/>
        <dbReference type="Rhea" id="RHEA-COMP:11992"/>
        <dbReference type="ChEBI" id="CHEBI:15378"/>
        <dbReference type="ChEBI" id="CHEBI:29965"/>
        <dbReference type="ChEBI" id="CHEBI:57856"/>
        <dbReference type="ChEBI" id="CHEBI:59789"/>
        <dbReference type="ChEBI" id="CHEBI:88221"/>
        <dbReference type="EC" id="2.1.1.320"/>
    </reaction>
</comment>
<dbReference type="InterPro" id="IPR011008">
    <property type="entry name" value="Dimeric_a/b-barrel"/>
</dbReference>
<dbReference type="GO" id="GO:0032259">
    <property type="term" value="P:methylation"/>
    <property type="evidence" value="ECO:0007669"/>
    <property type="project" value="UniProtKB-KW"/>
</dbReference>
<dbReference type="SUPFAM" id="SSF54909">
    <property type="entry name" value="Dimeric alpha+beta barrel"/>
    <property type="match status" value="2"/>
</dbReference>
<evidence type="ECO:0000256" key="7">
    <source>
        <dbReference type="ARBA" id="ARBA00030400"/>
    </source>
</evidence>
<dbReference type="EC" id="2.1.1.320" evidence="3"/>
<dbReference type="AlphaFoldDB" id="A0A7I8V9P7"/>
<dbReference type="InterPro" id="IPR012577">
    <property type="entry name" value="NIPSNAP"/>
</dbReference>
<dbReference type="Gene3D" id="3.30.70.100">
    <property type="match status" value="1"/>
</dbReference>
<organism evidence="10 11">
    <name type="scientific">Dimorphilus gyrociliatus</name>
    <dbReference type="NCBI Taxonomy" id="2664684"/>
    <lineage>
        <taxon>Eukaryota</taxon>
        <taxon>Metazoa</taxon>
        <taxon>Spiralia</taxon>
        <taxon>Lophotrochozoa</taxon>
        <taxon>Annelida</taxon>
        <taxon>Polychaeta</taxon>
        <taxon>Polychaeta incertae sedis</taxon>
        <taxon>Dinophilidae</taxon>
        <taxon>Dimorphilus</taxon>
    </lineage>
</organism>
<feature type="domain" description="NIPSNAP" evidence="9">
    <location>
        <begin position="192"/>
        <end position="282"/>
    </location>
</feature>
<dbReference type="Proteomes" id="UP000549394">
    <property type="component" value="Unassembled WGS sequence"/>
</dbReference>
<dbReference type="EMBL" id="CAJFCJ010000002">
    <property type="protein sequence ID" value="CAD5112386.1"/>
    <property type="molecule type" value="Genomic_DNA"/>
</dbReference>